<dbReference type="CDD" id="cd16380">
    <property type="entry name" value="YitT_C"/>
    <property type="match status" value="1"/>
</dbReference>
<evidence type="ECO:0000256" key="1">
    <source>
        <dbReference type="ARBA" id="ARBA00004651"/>
    </source>
</evidence>
<keyword evidence="3 6" id="KW-0812">Transmembrane</keyword>
<protein>
    <submittedName>
        <fullName evidence="8">Uncharacterized membrane-anchored protein YitT, contains DUF161 and DUF2179 domains</fullName>
    </submittedName>
</protein>
<dbReference type="GO" id="GO:0005886">
    <property type="term" value="C:plasma membrane"/>
    <property type="evidence" value="ECO:0007669"/>
    <property type="project" value="UniProtKB-SubCell"/>
</dbReference>
<dbReference type="InterPro" id="IPR003740">
    <property type="entry name" value="YitT"/>
</dbReference>
<feature type="transmembrane region" description="Helical" evidence="6">
    <location>
        <begin position="70"/>
        <end position="87"/>
    </location>
</feature>
<comment type="subcellular location">
    <subcellularLocation>
        <location evidence="1">Cell membrane</location>
        <topology evidence="1">Multi-pass membrane protein</topology>
    </subcellularLocation>
</comment>
<dbReference type="PANTHER" id="PTHR33545:SF5">
    <property type="entry name" value="UPF0750 MEMBRANE PROTEIN YITT"/>
    <property type="match status" value="1"/>
</dbReference>
<keyword evidence="2" id="KW-1003">Cell membrane</keyword>
<dbReference type="Pfam" id="PF02588">
    <property type="entry name" value="YitT_membrane"/>
    <property type="match status" value="1"/>
</dbReference>
<keyword evidence="5 6" id="KW-0472">Membrane</keyword>
<feature type="transmembrane region" description="Helical" evidence="6">
    <location>
        <begin position="192"/>
        <end position="210"/>
    </location>
</feature>
<evidence type="ECO:0000259" key="7">
    <source>
        <dbReference type="Pfam" id="PF10035"/>
    </source>
</evidence>
<evidence type="ECO:0000313" key="9">
    <source>
        <dbReference type="Proteomes" id="UP000254051"/>
    </source>
</evidence>
<sequence length="296" mass="32566">MLFLNSLNERQKQRLYSTGNVTLGTLMFALGLNVFIIPLSLYNGGFMGIAQLIRTFIMKVLPFSFGQTDIAGIIYLLLNLPLVYLAWNKMGKTFFTRSVLTIILQTVSLTLIPIPSSPVIEDYLTACILGGIITGTGSGMVLRGGSSGGGQDILGIYFSKKFPGFSVGKVSIIINFFIYSICLMLFNIEIAIYSLIYGVVFSIACDRVHIQNINMSVMIFTKKLGISRAIIEQTGRGVTNWDGAGAYTNETSYILLVVISKYEVSQLKRIVKSIDPNAFMIFTEGCSVAGNFEKRL</sequence>
<evidence type="ECO:0000256" key="4">
    <source>
        <dbReference type="ARBA" id="ARBA00022989"/>
    </source>
</evidence>
<dbReference type="OrthoDB" id="3180973at2"/>
<dbReference type="InterPro" id="IPR019264">
    <property type="entry name" value="DUF2179"/>
</dbReference>
<feature type="transmembrane region" description="Helical" evidence="6">
    <location>
        <begin position="162"/>
        <end position="186"/>
    </location>
</feature>
<evidence type="ECO:0000256" key="2">
    <source>
        <dbReference type="ARBA" id="ARBA00022475"/>
    </source>
</evidence>
<dbReference type="EMBL" id="UHJJ01000002">
    <property type="protein sequence ID" value="SUQ13217.1"/>
    <property type="molecule type" value="Genomic_DNA"/>
</dbReference>
<feature type="domain" description="DUF2179" evidence="7">
    <location>
        <begin position="236"/>
        <end position="285"/>
    </location>
</feature>
<gene>
    <name evidence="8" type="ORF">SAMN05216529_102435</name>
</gene>
<feature type="transmembrane region" description="Helical" evidence="6">
    <location>
        <begin position="123"/>
        <end position="142"/>
    </location>
</feature>
<dbReference type="InterPro" id="IPR015867">
    <property type="entry name" value="N-reg_PII/ATP_PRibTrfase_C"/>
</dbReference>
<dbReference type="Proteomes" id="UP000254051">
    <property type="component" value="Unassembled WGS sequence"/>
</dbReference>
<evidence type="ECO:0000256" key="6">
    <source>
        <dbReference type="SAM" id="Phobius"/>
    </source>
</evidence>
<dbReference type="AlphaFoldDB" id="A0A316A1F0"/>
<reference evidence="9" key="1">
    <citation type="submission" date="2017-07" db="EMBL/GenBank/DDBJ databases">
        <authorList>
            <person name="Varghese N."/>
            <person name="Submissions S."/>
        </authorList>
    </citation>
    <scope>NUCLEOTIDE SEQUENCE [LARGE SCALE GENOMIC DNA]</scope>
    <source>
        <strain evidence="9">NLAE-zl-C134</strain>
    </source>
</reference>
<dbReference type="PIRSF" id="PIRSF006483">
    <property type="entry name" value="Membrane_protein_YitT"/>
    <property type="match status" value="1"/>
</dbReference>
<dbReference type="Pfam" id="PF10035">
    <property type="entry name" value="DUF2179"/>
    <property type="match status" value="1"/>
</dbReference>
<evidence type="ECO:0000256" key="5">
    <source>
        <dbReference type="ARBA" id="ARBA00023136"/>
    </source>
</evidence>
<dbReference type="Gene3D" id="3.30.70.120">
    <property type="match status" value="1"/>
</dbReference>
<dbReference type="InterPro" id="IPR051461">
    <property type="entry name" value="UPF0750_membrane"/>
</dbReference>
<feature type="transmembrane region" description="Helical" evidence="6">
    <location>
        <begin position="99"/>
        <end position="117"/>
    </location>
</feature>
<evidence type="ECO:0000313" key="8">
    <source>
        <dbReference type="EMBL" id="SUQ13217.1"/>
    </source>
</evidence>
<evidence type="ECO:0000256" key="3">
    <source>
        <dbReference type="ARBA" id="ARBA00022692"/>
    </source>
</evidence>
<proteinExistence type="predicted"/>
<keyword evidence="9" id="KW-1185">Reference proteome</keyword>
<dbReference type="RefSeq" id="WP_109709200.1">
    <property type="nucleotide sequence ID" value="NZ_QGDS01000002.1"/>
</dbReference>
<name>A0A316A1F0_9FIRM</name>
<feature type="transmembrane region" description="Helical" evidence="6">
    <location>
        <begin position="21"/>
        <end position="42"/>
    </location>
</feature>
<dbReference type="PANTHER" id="PTHR33545">
    <property type="entry name" value="UPF0750 MEMBRANE PROTEIN YITT-RELATED"/>
    <property type="match status" value="1"/>
</dbReference>
<accession>A0A316A1F0</accession>
<organism evidence="8 9">
    <name type="scientific">Faecalicatena contorta</name>
    <dbReference type="NCBI Taxonomy" id="39482"/>
    <lineage>
        <taxon>Bacteria</taxon>
        <taxon>Bacillati</taxon>
        <taxon>Bacillota</taxon>
        <taxon>Clostridia</taxon>
        <taxon>Lachnospirales</taxon>
        <taxon>Lachnospiraceae</taxon>
        <taxon>Faecalicatena</taxon>
    </lineage>
</organism>
<keyword evidence="4 6" id="KW-1133">Transmembrane helix</keyword>